<organism evidence="2 3">
    <name type="scientific">Candidatus Fusicatenibacter intestinigallinarum</name>
    <dbReference type="NCBI Taxonomy" id="2838598"/>
    <lineage>
        <taxon>Bacteria</taxon>
        <taxon>Bacillati</taxon>
        <taxon>Bacillota</taxon>
        <taxon>Clostridia</taxon>
        <taxon>Lachnospirales</taxon>
        <taxon>Lachnospiraceae</taxon>
        <taxon>Fusicatenibacter</taxon>
    </lineage>
</organism>
<dbReference type="EMBL" id="DWWU01000016">
    <property type="protein sequence ID" value="HJC15010.1"/>
    <property type="molecule type" value="Genomic_DNA"/>
</dbReference>
<evidence type="ECO:0000313" key="2">
    <source>
        <dbReference type="EMBL" id="HJC15010.1"/>
    </source>
</evidence>
<keyword evidence="1" id="KW-1133">Transmembrane helix</keyword>
<evidence type="ECO:0000313" key="3">
    <source>
        <dbReference type="Proteomes" id="UP000823849"/>
    </source>
</evidence>
<dbReference type="Gene3D" id="3.30.1490.480">
    <property type="entry name" value="Endolytic murein transglycosylase"/>
    <property type="match status" value="1"/>
</dbReference>
<feature type="transmembrane region" description="Helical" evidence="1">
    <location>
        <begin position="20"/>
        <end position="40"/>
    </location>
</feature>
<reference evidence="2" key="2">
    <citation type="submission" date="2021-04" db="EMBL/GenBank/DDBJ databases">
        <authorList>
            <person name="Gilroy R."/>
        </authorList>
    </citation>
    <scope>NUCLEOTIDE SEQUENCE</scope>
    <source>
        <strain evidence="2">CHK185-5351</strain>
    </source>
</reference>
<proteinExistence type="predicted"/>
<evidence type="ECO:0000256" key="1">
    <source>
        <dbReference type="SAM" id="Phobius"/>
    </source>
</evidence>
<reference evidence="2" key="1">
    <citation type="journal article" date="2021" name="PeerJ">
        <title>Extensive microbial diversity within the chicken gut microbiome revealed by metagenomics and culture.</title>
        <authorList>
            <person name="Gilroy R."/>
            <person name="Ravi A."/>
            <person name="Getino M."/>
            <person name="Pursley I."/>
            <person name="Horton D.L."/>
            <person name="Alikhan N.F."/>
            <person name="Baker D."/>
            <person name="Gharbi K."/>
            <person name="Hall N."/>
            <person name="Watson M."/>
            <person name="Adriaenssens E.M."/>
            <person name="Foster-Nyarko E."/>
            <person name="Jarju S."/>
            <person name="Secka A."/>
            <person name="Antonio M."/>
            <person name="Oren A."/>
            <person name="Chaudhuri R.R."/>
            <person name="La Ragione R."/>
            <person name="Hildebrand F."/>
            <person name="Pallen M.J."/>
        </authorList>
    </citation>
    <scope>NUCLEOTIDE SEQUENCE</scope>
    <source>
        <strain evidence="2">CHK185-5351</strain>
    </source>
</reference>
<gene>
    <name evidence="2" type="ORF">H9705_04160</name>
</gene>
<protein>
    <submittedName>
        <fullName evidence="2">Solute-binding protein</fullName>
    </submittedName>
</protein>
<accession>A0A9D2SLX4</accession>
<sequence length="140" mass="15405">MGKKKDAGYRAAVTGARGILKILIYICLLLVLIFAGKTAYEFGFDIFNQQPVASAQEGTEVTVEVTAEMNEGEIGEMLIENGLIDEDLLVFRAQVLFSGYHGKLLPGTYILNTSQTVDEMLEILSQNNTEGQPQQEEAQE</sequence>
<comment type="caution">
    <text evidence="2">The sequence shown here is derived from an EMBL/GenBank/DDBJ whole genome shotgun (WGS) entry which is preliminary data.</text>
</comment>
<keyword evidence="1" id="KW-0812">Transmembrane</keyword>
<dbReference type="Proteomes" id="UP000823849">
    <property type="component" value="Unassembled WGS sequence"/>
</dbReference>
<dbReference type="AlphaFoldDB" id="A0A9D2SLX4"/>
<keyword evidence="1" id="KW-0472">Membrane</keyword>
<name>A0A9D2SLX4_9FIRM</name>